<evidence type="ECO:0000313" key="20">
    <source>
        <dbReference type="EMBL" id="MFC3853493.1"/>
    </source>
</evidence>
<dbReference type="Pfam" id="PF01148">
    <property type="entry name" value="CTP_transf_1"/>
    <property type="match status" value="1"/>
</dbReference>
<feature type="transmembrane region" description="Helical" evidence="19">
    <location>
        <begin position="82"/>
        <end position="103"/>
    </location>
</feature>
<evidence type="ECO:0000256" key="8">
    <source>
        <dbReference type="ARBA" id="ARBA00022475"/>
    </source>
</evidence>
<comment type="subcellular location">
    <subcellularLocation>
        <location evidence="2">Cell membrane</location>
        <topology evidence="2">Multi-pass membrane protein</topology>
    </subcellularLocation>
</comment>
<evidence type="ECO:0000256" key="7">
    <source>
        <dbReference type="ARBA" id="ARBA00019373"/>
    </source>
</evidence>
<keyword evidence="14" id="KW-0443">Lipid metabolism</keyword>
<evidence type="ECO:0000256" key="6">
    <source>
        <dbReference type="ARBA" id="ARBA00012487"/>
    </source>
</evidence>
<evidence type="ECO:0000256" key="5">
    <source>
        <dbReference type="ARBA" id="ARBA00010185"/>
    </source>
</evidence>
<evidence type="ECO:0000256" key="12">
    <source>
        <dbReference type="ARBA" id="ARBA00022695"/>
    </source>
</evidence>
<evidence type="ECO:0000256" key="16">
    <source>
        <dbReference type="ARBA" id="ARBA00023209"/>
    </source>
</evidence>
<comment type="pathway">
    <text evidence="4">Lipid metabolism.</text>
</comment>
<dbReference type="EC" id="2.7.7.41" evidence="6 18"/>
<keyword evidence="21" id="KW-1185">Reference proteome</keyword>
<feature type="transmembrane region" description="Helical" evidence="19">
    <location>
        <begin position="12"/>
        <end position="44"/>
    </location>
</feature>
<feature type="transmembrane region" description="Helical" evidence="19">
    <location>
        <begin position="181"/>
        <end position="207"/>
    </location>
</feature>
<comment type="caution">
    <text evidence="20">The sequence shown here is derived from an EMBL/GenBank/DDBJ whole genome shotgun (WGS) entry which is preliminary data.</text>
</comment>
<keyword evidence="9" id="KW-0444">Lipid biosynthesis</keyword>
<feature type="transmembrane region" description="Helical" evidence="19">
    <location>
        <begin position="56"/>
        <end position="76"/>
    </location>
</feature>
<evidence type="ECO:0000256" key="11">
    <source>
        <dbReference type="ARBA" id="ARBA00022692"/>
    </source>
</evidence>
<dbReference type="PANTHER" id="PTHR46382">
    <property type="entry name" value="PHOSPHATIDATE CYTIDYLYLTRANSFERASE"/>
    <property type="match status" value="1"/>
</dbReference>
<evidence type="ECO:0000256" key="19">
    <source>
        <dbReference type="SAM" id="Phobius"/>
    </source>
</evidence>
<sequence length="280" mass="30578">MITKIDNRVKTAVVLIPIMLVGIYGLPLAGFAIFMGVIAVMGAWEWADMAGIGERWQRFMFSAAVGVLLLVLYALLDAEVVSFGWLLALSVGWWLAGFALILCYPSATRWWASPWRRVVAGVLVLCSMWLGFYWIKSADDTNLLITLLMLLVWGADIGAYYAGRAFGKRKLLPDVSPGKTWVGAVAAVVSAMIIGLLVVLVIVNTQFWGWQDYALLMVFAAVVVVMSIVGDLVESMVKRHRGLKDSGSILPGHGGIMDRIDSMCAAAPVFAGFLYVWPAL</sequence>
<evidence type="ECO:0000256" key="2">
    <source>
        <dbReference type="ARBA" id="ARBA00004651"/>
    </source>
</evidence>
<evidence type="ECO:0000256" key="1">
    <source>
        <dbReference type="ARBA" id="ARBA00001698"/>
    </source>
</evidence>
<comment type="pathway">
    <text evidence="3 18">Phospholipid metabolism; CDP-diacylglycerol biosynthesis; CDP-diacylglycerol from sn-glycerol 3-phosphate: step 3/3.</text>
</comment>
<evidence type="ECO:0000256" key="15">
    <source>
        <dbReference type="ARBA" id="ARBA00023136"/>
    </source>
</evidence>
<evidence type="ECO:0000256" key="9">
    <source>
        <dbReference type="ARBA" id="ARBA00022516"/>
    </source>
</evidence>
<dbReference type="EMBL" id="JBHRYR010000003">
    <property type="protein sequence ID" value="MFC3853493.1"/>
    <property type="molecule type" value="Genomic_DNA"/>
</dbReference>
<dbReference type="InterPro" id="IPR000374">
    <property type="entry name" value="PC_trans"/>
</dbReference>
<feature type="transmembrane region" description="Helical" evidence="19">
    <location>
        <begin position="213"/>
        <end position="233"/>
    </location>
</feature>
<keyword evidence="15 19" id="KW-0472">Membrane</keyword>
<organism evidence="20 21">
    <name type="scientific">Saccharospirillum mangrovi</name>
    <dbReference type="NCBI Taxonomy" id="2161747"/>
    <lineage>
        <taxon>Bacteria</taxon>
        <taxon>Pseudomonadati</taxon>
        <taxon>Pseudomonadota</taxon>
        <taxon>Gammaproteobacteria</taxon>
        <taxon>Oceanospirillales</taxon>
        <taxon>Saccharospirillaceae</taxon>
        <taxon>Saccharospirillum</taxon>
    </lineage>
</organism>
<keyword evidence="10 18" id="KW-0808">Transferase</keyword>
<keyword evidence="11 18" id="KW-0812">Transmembrane</keyword>
<keyword evidence="12 18" id="KW-0548">Nucleotidyltransferase</keyword>
<evidence type="ECO:0000313" key="21">
    <source>
        <dbReference type="Proteomes" id="UP001595617"/>
    </source>
</evidence>
<evidence type="ECO:0000256" key="4">
    <source>
        <dbReference type="ARBA" id="ARBA00005189"/>
    </source>
</evidence>
<dbReference type="GO" id="GO:0004605">
    <property type="term" value="F:phosphatidate cytidylyltransferase activity"/>
    <property type="evidence" value="ECO:0007669"/>
    <property type="project" value="UniProtKB-EC"/>
</dbReference>
<proteinExistence type="inferred from homology"/>
<dbReference type="PANTHER" id="PTHR46382:SF1">
    <property type="entry name" value="PHOSPHATIDATE CYTIDYLYLTRANSFERASE"/>
    <property type="match status" value="1"/>
</dbReference>
<evidence type="ECO:0000256" key="13">
    <source>
        <dbReference type="ARBA" id="ARBA00022989"/>
    </source>
</evidence>
<keyword evidence="8" id="KW-1003">Cell membrane</keyword>
<protein>
    <recommendedName>
        <fullName evidence="7 18">Phosphatidate cytidylyltransferase</fullName>
        <ecNumber evidence="6 18">2.7.7.41</ecNumber>
    </recommendedName>
</protein>
<evidence type="ECO:0000256" key="14">
    <source>
        <dbReference type="ARBA" id="ARBA00023098"/>
    </source>
</evidence>
<gene>
    <name evidence="20" type="ORF">ACFOOG_11670</name>
</gene>
<dbReference type="PROSITE" id="PS01315">
    <property type="entry name" value="CDS"/>
    <property type="match status" value="1"/>
</dbReference>
<evidence type="ECO:0000256" key="17">
    <source>
        <dbReference type="ARBA" id="ARBA00023264"/>
    </source>
</evidence>
<evidence type="ECO:0000256" key="10">
    <source>
        <dbReference type="ARBA" id="ARBA00022679"/>
    </source>
</evidence>
<comment type="similarity">
    <text evidence="5 18">Belongs to the CDS family.</text>
</comment>
<evidence type="ECO:0000256" key="3">
    <source>
        <dbReference type="ARBA" id="ARBA00005119"/>
    </source>
</evidence>
<keyword evidence="16" id="KW-0594">Phospholipid biosynthesis</keyword>
<feature type="transmembrane region" description="Helical" evidence="19">
    <location>
        <begin position="115"/>
        <end position="135"/>
    </location>
</feature>
<dbReference type="RefSeq" id="WP_380696702.1">
    <property type="nucleotide sequence ID" value="NZ_JBHRYR010000003.1"/>
</dbReference>
<reference evidence="21" key="1">
    <citation type="journal article" date="2019" name="Int. J. Syst. Evol. Microbiol.">
        <title>The Global Catalogue of Microorganisms (GCM) 10K type strain sequencing project: providing services to taxonomists for standard genome sequencing and annotation.</title>
        <authorList>
            <consortium name="The Broad Institute Genomics Platform"/>
            <consortium name="The Broad Institute Genome Sequencing Center for Infectious Disease"/>
            <person name="Wu L."/>
            <person name="Ma J."/>
        </authorList>
    </citation>
    <scope>NUCLEOTIDE SEQUENCE [LARGE SCALE GENOMIC DNA]</scope>
    <source>
        <strain evidence="21">IBRC 10765</strain>
    </source>
</reference>
<keyword evidence="13 19" id="KW-1133">Transmembrane helix</keyword>
<feature type="transmembrane region" description="Helical" evidence="19">
    <location>
        <begin position="141"/>
        <end position="161"/>
    </location>
</feature>
<evidence type="ECO:0000256" key="18">
    <source>
        <dbReference type="RuleBase" id="RU003938"/>
    </source>
</evidence>
<accession>A0ABV7ZY97</accession>
<keyword evidence="17" id="KW-1208">Phospholipid metabolism</keyword>
<name>A0ABV7ZY97_9GAMM</name>
<comment type="catalytic activity">
    <reaction evidence="1 18">
        <text>a 1,2-diacyl-sn-glycero-3-phosphate + CTP + H(+) = a CDP-1,2-diacyl-sn-glycerol + diphosphate</text>
        <dbReference type="Rhea" id="RHEA:16229"/>
        <dbReference type="ChEBI" id="CHEBI:15378"/>
        <dbReference type="ChEBI" id="CHEBI:33019"/>
        <dbReference type="ChEBI" id="CHEBI:37563"/>
        <dbReference type="ChEBI" id="CHEBI:58332"/>
        <dbReference type="ChEBI" id="CHEBI:58608"/>
        <dbReference type="EC" id="2.7.7.41"/>
    </reaction>
</comment>
<dbReference type="Proteomes" id="UP001595617">
    <property type="component" value="Unassembled WGS sequence"/>
</dbReference>